<evidence type="ECO:0000313" key="8">
    <source>
        <dbReference type="EMBL" id="CAH2353629.1"/>
    </source>
</evidence>
<evidence type="ECO:0000256" key="6">
    <source>
        <dbReference type="ARBA" id="ARBA00035289"/>
    </source>
</evidence>
<reference evidence="8" key="1">
    <citation type="submission" date="2022-03" db="EMBL/GenBank/DDBJ databases">
        <authorList>
            <person name="Legras J.-L."/>
            <person name="Devillers H."/>
            <person name="Grondin C."/>
        </authorList>
    </citation>
    <scope>NUCLEOTIDE SEQUENCE</scope>
    <source>
        <strain evidence="8">CLIB 1423</strain>
    </source>
</reference>
<dbReference type="GO" id="GO:0003735">
    <property type="term" value="F:structural constituent of ribosome"/>
    <property type="evidence" value="ECO:0007669"/>
    <property type="project" value="InterPro"/>
</dbReference>
<protein>
    <recommendedName>
        <fullName evidence="6">Large ribosomal subunit protein uL29m</fullName>
    </recommendedName>
    <alternativeName>
        <fullName evidence="7">54S ribosomal protein L4, mitochondrial</fullName>
    </alternativeName>
</protein>
<dbReference type="PANTHER" id="PTHR21183:SF18">
    <property type="entry name" value="LARGE RIBOSOMAL SUBUNIT PROTEIN UL29M"/>
    <property type="match status" value="1"/>
</dbReference>
<dbReference type="GO" id="GO:0032543">
    <property type="term" value="P:mitochondrial translation"/>
    <property type="evidence" value="ECO:0007669"/>
    <property type="project" value="TreeGrafter"/>
</dbReference>
<dbReference type="InterPro" id="IPR038340">
    <property type="entry name" value="MRP-L47_sf"/>
</dbReference>
<evidence type="ECO:0000256" key="2">
    <source>
        <dbReference type="ARBA" id="ARBA00009254"/>
    </source>
</evidence>
<comment type="subcellular location">
    <subcellularLocation>
        <location evidence="1">Mitochondrion</location>
    </subcellularLocation>
</comment>
<evidence type="ECO:0000256" key="1">
    <source>
        <dbReference type="ARBA" id="ARBA00004173"/>
    </source>
</evidence>
<dbReference type="OrthoDB" id="270763at2759"/>
<dbReference type="AlphaFoldDB" id="A0A9P0QRK8"/>
<dbReference type="EMBL" id="CAKXYY010000011">
    <property type="protein sequence ID" value="CAH2353629.1"/>
    <property type="molecule type" value="Genomic_DNA"/>
</dbReference>
<keyword evidence="3 8" id="KW-0689">Ribosomal protein</keyword>
<comment type="similarity">
    <text evidence="2">Belongs to the universal ribosomal protein uL29 family.</text>
</comment>
<evidence type="ECO:0000313" key="9">
    <source>
        <dbReference type="Proteomes" id="UP000837801"/>
    </source>
</evidence>
<keyword evidence="9" id="KW-1185">Reference proteome</keyword>
<sequence length="299" mass="34564">MFKSVRTFSSASRLSTRSKPLAFSNLADIKLRAPIAPTHKNFDVSPDHPLWAFFEGGNTSKAALRDGNDITQLEVRPWSMAELRRKSFVDLHQIWYQVLKERNIIGTELRLAESLEYSRAHHHKDFDEKLALVQKRIKVVLLERQTAYERAQLLDDVKQEYLEQFKQRYIEVDQANEVDMEEKLDRLQFAVFGIQPDLNDIDLEHDINVSFIKGVEYNAELKWGKHLQETGQNLAPLKSIVEQLPFLLKDTTEAVEEVIELRDSEVDVKMDKIDVIPFLKSAIGNFRGDGIEEEVAEDI</sequence>
<gene>
    <name evidence="8" type="ORF">CLIB1423_11S04104</name>
</gene>
<dbReference type="Pfam" id="PF06984">
    <property type="entry name" value="MRP-L47"/>
    <property type="match status" value="1"/>
</dbReference>
<dbReference type="InterPro" id="IPR010729">
    <property type="entry name" value="Ribosomal_uL29_mit"/>
</dbReference>
<dbReference type="PANTHER" id="PTHR21183">
    <property type="entry name" value="RIBOSOMAL PROTEIN L47, MITOCHONDRIAL-RELATED"/>
    <property type="match status" value="1"/>
</dbReference>
<evidence type="ECO:0000256" key="7">
    <source>
        <dbReference type="ARBA" id="ARBA00035399"/>
    </source>
</evidence>
<comment type="caution">
    <text evidence="8">The sequence shown here is derived from an EMBL/GenBank/DDBJ whole genome shotgun (WGS) entry which is preliminary data.</text>
</comment>
<name>A0A9P0QRK8_9ASCO</name>
<keyword evidence="5" id="KW-0687">Ribonucleoprotein</keyword>
<organism evidence="8 9">
    <name type="scientific">[Candida] railenensis</name>
    <dbReference type="NCBI Taxonomy" id="45579"/>
    <lineage>
        <taxon>Eukaryota</taxon>
        <taxon>Fungi</taxon>
        <taxon>Dikarya</taxon>
        <taxon>Ascomycota</taxon>
        <taxon>Saccharomycotina</taxon>
        <taxon>Pichiomycetes</taxon>
        <taxon>Debaryomycetaceae</taxon>
        <taxon>Kurtzmaniella</taxon>
    </lineage>
</organism>
<proteinExistence type="inferred from homology"/>
<keyword evidence="4" id="KW-0496">Mitochondrion</keyword>
<accession>A0A9P0QRK8</accession>
<evidence type="ECO:0000256" key="4">
    <source>
        <dbReference type="ARBA" id="ARBA00023128"/>
    </source>
</evidence>
<dbReference type="Proteomes" id="UP000837801">
    <property type="component" value="Unassembled WGS sequence"/>
</dbReference>
<evidence type="ECO:0000256" key="3">
    <source>
        <dbReference type="ARBA" id="ARBA00022980"/>
    </source>
</evidence>
<evidence type="ECO:0000256" key="5">
    <source>
        <dbReference type="ARBA" id="ARBA00023274"/>
    </source>
</evidence>
<dbReference type="GO" id="GO:0005762">
    <property type="term" value="C:mitochondrial large ribosomal subunit"/>
    <property type="evidence" value="ECO:0007669"/>
    <property type="project" value="TreeGrafter"/>
</dbReference>
<dbReference type="Gene3D" id="6.10.140.1190">
    <property type="match status" value="1"/>
</dbReference>
<dbReference type="Gene3D" id="6.10.330.20">
    <property type="match status" value="1"/>
</dbReference>